<evidence type="ECO:0000259" key="4">
    <source>
        <dbReference type="PROSITE" id="PS50158"/>
    </source>
</evidence>
<dbReference type="InterPro" id="IPR032567">
    <property type="entry name" value="RTL1-rel"/>
</dbReference>
<feature type="domain" description="CCHC-type" evidence="4">
    <location>
        <begin position="253"/>
        <end position="268"/>
    </location>
</feature>
<keyword evidence="2" id="KW-0863">Zinc-finger</keyword>
<keyword evidence="2" id="KW-0479">Metal-binding</keyword>
<dbReference type="EMBL" id="KN831800">
    <property type="protein sequence ID" value="KIM36975.1"/>
    <property type="molecule type" value="Genomic_DNA"/>
</dbReference>
<dbReference type="HOGENOM" id="CLU_012455_0_0_1"/>
<sequence>MRVFKPKHYNGDPDARAYHRFIKESNAYIRDNKFKARSLAAALSYFLDGKAYDFYVQKVSRNEEDWTLNEFYTELFNFCFPINYRMQLRKKLDRTFQNEKSMSDYSHELEELFNMIGSIDEREQVVKFWKGSKTSIQRALWRDGLNPDISSWNEVVSHAEIVEISENVMDSREKKGGDSSSKKGGSNHNPFSSHGHHSRSDRSHSRRPSRGRGHGPGRGGFTNRNASERVKSEPRSTPRLSEKELAERRADGRCFGCNEPGHLARNCPHTSSVKHTGNKPPGKSSFSMELGAVGETCELCNPSSDVLDSLPLGAIEFEEDVPIGDSFLWRPKPIVHEPDWIDEGPAPRDFIGDCYAMMATHVLYDCQPYPGDEHNDTFSSHRFVLIPLTKHYQILDSHSGFRINVPRSLLERPQFDLGSWYAKRRAKALGLRYPGPVKHYSFGDPISVIGSQLLEDGIQSHYPCIDPLSDPEGRFNLYPSSENSLEYIVDDPELNLQISVPKESLLDPTFDLVHWYCCRLEESGLDINAFIIRDYLRNVQSTVPRDMVENPDFNLGEWYEYRLASYESDKLDLDEDIGDISPGVCEEPLELNGVQVDRNKYPTLQRNAARVNDKARILPKPLIITVNINGHPARALLDSGSLGDFMSTSLADQLKVKLVPLEVPLSVQLAVQGSRTRVNSCARVRFQYQGIDEERVFDIININSYDLILGTPWLFQHQVCLGLNPGRCVLGSDISVPIKLGTGTKLMAHAIAVGEGTLESAREELRQYAKPLCKDENETPLPPFRDINHTIPLIDETLKYPWRASRCPEPLRAQWAEKRDNYLRTGRWKITSAGNTVPMLLIPK</sequence>
<dbReference type="SUPFAM" id="SSF50630">
    <property type="entry name" value="Acid proteases"/>
    <property type="match status" value="1"/>
</dbReference>
<dbReference type="GO" id="GO:0008270">
    <property type="term" value="F:zinc ion binding"/>
    <property type="evidence" value="ECO:0007669"/>
    <property type="project" value="UniProtKB-KW"/>
</dbReference>
<organism evidence="5 6">
    <name type="scientific">Hebeloma cylindrosporum</name>
    <dbReference type="NCBI Taxonomy" id="76867"/>
    <lineage>
        <taxon>Eukaryota</taxon>
        <taxon>Fungi</taxon>
        <taxon>Dikarya</taxon>
        <taxon>Basidiomycota</taxon>
        <taxon>Agaricomycotina</taxon>
        <taxon>Agaricomycetes</taxon>
        <taxon>Agaricomycetidae</taxon>
        <taxon>Agaricales</taxon>
        <taxon>Agaricineae</taxon>
        <taxon>Hymenogastraceae</taxon>
        <taxon>Hebeloma</taxon>
    </lineage>
</organism>
<dbReference type="OrthoDB" id="3205788at2759"/>
<dbReference type="Gene3D" id="4.10.60.10">
    <property type="entry name" value="Zinc finger, CCHC-type"/>
    <property type="match status" value="1"/>
</dbReference>
<evidence type="ECO:0000256" key="3">
    <source>
        <dbReference type="SAM" id="MobiDB-lite"/>
    </source>
</evidence>
<name>A0A0C3BJR1_HEBCY</name>
<dbReference type="CDD" id="cd00303">
    <property type="entry name" value="retropepsin_like"/>
    <property type="match status" value="1"/>
</dbReference>
<dbReference type="InterPro" id="IPR036875">
    <property type="entry name" value="Znf_CCHC_sf"/>
</dbReference>
<reference evidence="6" key="2">
    <citation type="submission" date="2015-01" db="EMBL/GenBank/DDBJ databases">
        <title>Evolutionary Origins and Diversification of the Mycorrhizal Mutualists.</title>
        <authorList>
            <consortium name="DOE Joint Genome Institute"/>
            <consortium name="Mycorrhizal Genomics Consortium"/>
            <person name="Kohler A."/>
            <person name="Kuo A."/>
            <person name="Nagy L.G."/>
            <person name="Floudas D."/>
            <person name="Copeland A."/>
            <person name="Barry K.W."/>
            <person name="Cichocki N."/>
            <person name="Veneault-Fourrey C."/>
            <person name="LaButti K."/>
            <person name="Lindquist E.A."/>
            <person name="Lipzen A."/>
            <person name="Lundell T."/>
            <person name="Morin E."/>
            <person name="Murat C."/>
            <person name="Riley R."/>
            <person name="Ohm R."/>
            <person name="Sun H."/>
            <person name="Tunlid A."/>
            <person name="Henrissat B."/>
            <person name="Grigoriev I.V."/>
            <person name="Hibbett D.S."/>
            <person name="Martin F."/>
        </authorList>
    </citation>
    <scope>NUCLEOTIDE SEQUENCE [LARGE SCALE GENOMIC DNA]</scope>
    <source>
        <strain evidence="6">h7</strain>
    </source>
</reference>
<gene>
    <name evidence="5" type="ORF">M413DRAFT_77523</name>
</gene>
<evidence type="ECO:0000313" key="6">
    <source>
        <dbReference type="Proteomes" id="UP000053424"/>
    </source>
</evidence>
<dbReference type="GO" id="GO:0006397">
    <property type="term" value="P:mRNA processing"/>
    <property type="evidence" value="ECO:0007669"/>
    <property type="project" value="UniProtKB-KW"/>
</dbReference>
<evidence type="ECO:0000313" key="5">
    <source>
        <dbReference type="EMBL" id="KIM36975.1"/>
    </source>
</evidence>
<dbReference type="Pfam" id="PF08284">
    <property type="entry name" value="RVP_2"/>
    <property type="match status" value="1"/>
</dbReference>
<dbReference type="STRING" id="686832.A0A0C3BJR1"/>
<dbReference type="PANTHER" id="PTHR15503:SF22">
    <property type="entry name" value="TRANSPOSON TY3-I GAG POLYPROTEIN"/>
    <property type="match status" value="1"/>
</dbReference>
<dbReference type="InterPro" id="IPR001878">
    <property type="entry name" value="Znf_CCHC"/>
</dbReference>
<keyword evidence="1" id="KW-0507">mRNA processing</keyword>
<dbReference type="SMART" id="SM00343">
    <property type="entry name" value="ZnF_C2HC"/>
    <property type="match status" value="1"/>
</dbReference>
<reference evidence="5 6" key="1">
    <citation type="submission" date="2014-04" db="EMBL/GenBank/DDBJ databases">
        <authorList>
            <consortium name="DOE Joint Genome Institute"/>
            <person name="Kuo A."/>
            <person name="Gay G."/>
            <person name="Dore J."/>
            <person name="Kohler A."/>
            <person name="Nagy L.G."/>
            <person name="Floudas D."/>
            <person name="Copeland A."/>
            <person name="Barry K.W."/>
            <person name="Cichocki N."/>
            <person name="Veneault-Fourrey C."/>
            <person name="LaButti K."/>
            <person name="Lindquist E.A."/>
            <person name="Lipzen A."/>
            <person name="Lundell T."/>
            <person name="Morin E."/>
            <person name="Murat C."/>
            <person name="Sun H."/>
            <person name="Tunlid A."/>
            <person name="Henrissat B."/>
            <person name="Grigoriev I.V."/>
            <person name="Hibbett D.S."/>
            <person name="Martin F."/>
            <person name="Nordberg H.P."/>
            <person name="Cantor M.N."/>
            <person name="Hua S.X."/>
        </authorList>
    </citation>
    <scope>NUCLEOTIDE SEQUENCE [LARGE SCALE GENOMIC DNA]</scope>
    <source>
        <strain evidence="6">h7</strain>
    </source>
</reference>
<feature type="region of interest" description="Disordered" evidence="3">
    <location>
        <begin position="167"/>
        <end position="245"/>
    </location>
</feature>
<dbReference type="Proteomes" id="UP000053424">
    <property type="component" value="Unassembled WGS sequence"/>
</dbReference>
<proteinExistence type="predicted"/>
<dbReference type="PROSITE" id="PS50158">
    <property type="entry name" value="ZF_CCHC"/>
    <property type="match status" value="1"/>
</dbReference>
<dbReference type="PANTHER" id="PTHR15503">
    <property type="entry name" value="LDOC1 RELATED"/>
    <property type="match status" value="1"/>
</dbReference>
<feature type="compositionally biased region" description="Basic residues" evidence="3">
    <location>
        <begin position="204"/>
        <end position="215"/>
    </location>
</feature>
<keyword evidence="6" id="KW-1185">Reference proteome</keyword>
<evidence type="ECO:0000256" key="1">
    <source>
        <dbReference type="ARBA" id="ARBA00022664"/>
    </source>
</evidence>
<dbReference type="GO" id="GO:0003676">
    <property type="term" value="F:nucleic acid binding"/>
    <property type="evidence" value="ECO:0007669"/>
    <property type="project" value="InterPro"/>
</dbReference>
<accession>A0A0C3BJR1</accession>
<evidence type="ECO:0000256" key="2">
    <source>
        <dbReference type="PROSITE-ProRule" id="PRU00047"/>
    </source>
</evidence>
<protein>
    <recommendedName>
        <fullName evidence="4">CCHC-type domain-containing protein</fullName>
    </recommendedName>
</protein>
<keyword evidence="2" id="KW-0862">Zinc</keyword>
<dbReference type="InterPro" id="IPR021109">
    <property type="entry name" value="Peptidase_aspartic_dom_sf"/>
</dbReference>
<dbReference type="SUPFAM" id="SSF57756">
    <property type="entry name" value="Retrovirus zinc finger-like domains"/>
    <property type="match status" value="1"/>
</dbReference>
<feature type="compositionally biased region" description="Basic and acidic residues" evidence="3">
    <location>
        <begin position="226"/>
        <end position="245"/>
    </location>
</feature>
<dbReference type="Gene3D" id="2.40.70.10">
    <property type="entry name" value="Acid Proteases"/>
    <property type="match status" value="1"/>
</dbReference>
<feature type="compositionally biased region" description="Basic and acidic residues" evidence="3">
    <location>
        <begin position="169"/>
        <end position="181"/>
    </location>
</feature>
<feature type="non-terminal residue" evidence="5">
    <location>
        <position position="1"/>
    </location>
</feature>
<dbReference type="AlphaFoldDB" id="A0A0C3BJR1"/>